<gene>
    <name evidence="2" type="primary">amaP</name>
    <name evidence="2" type="ORF">ACFOUO_15590</name>
</gene>
<keyword evidence="1" id="KW-0812">Transmembrane</keyword>
<dbReference type="EMBL" id="JBHSAP010000018">
    <property type="protein sequence ID" value="MFC4078222.1"/>
    <property type="molecule type" value="Genomic_DNA"/>
</dbReference>
<comment type="caution">
    <text evidence="2">The sequence shown here is derived from an EMBL/GenBank/DDBJ whole genome shotgun (WGS) entry which is preliminary data.</text>
</comment>
<keyword evidence="1" id="KW-0472">Membrane</keyword>
<feature type="transmembrane region" description="Helical" evidence="1">
    <location>
        <begin position="51"/>
        <end position="72"/>
    </location>
</feature>
<organism evidence="2 3">
    <name type="scientific">Salinithrix halophila</name>
    <dbReference type="NCBI Taxonomy" id="1485204"/>
    <lineage>
        <taxon>Bacteria</taxon>
        <taxon>Bacillati</taxon>
        <taxon>Bacillota</taxon>
        <taxon>Bacilli</taxon>
        <taxon>Bacillales</taxon>
        <taxon>Thermoactinomycetaceae</taxon>
        <taxon>Salinithrix</taxon>
    </lineage>
</organism>
<evidence type="ECO:0000313" key="3">
    <source>
        <dbReference type="Proteomes" id="UP001595843"/>
    </source>
</evidence>
<sequence length="188" mass="21155">MSRAWNRLLLTLYSLAFLLLSGAGILAGMGMWLGRKRVVDGWVDRFYSDPALCWMVLVVSIVVFLISLRVIWQALWNRQEDRGVDRLTEIGHVRISLQTLENLSVKAACRVRGIRNLTARVRHDGNNASVGIGLKLTVDGETPIQTLSEQLQHTVKNYVEEVAGVDVNQISVYIADTVQPDRTRVRVD</sequence>
<name>A0ABV8JN75_9BACL</name>
<keyword evidence="3" id="KW-1185">Reference proteome</keyword>
<accession>A0ABV8JN75</accession>
<keyword evidence="1" id="KW-1133">Transmembrane helix</keyword>
<protein>
    <submittedName>
        <fullName evidence="2">Alkaline shock response membrane anchor protein AmaP</fullName>
    </submittedName>
</protein>
<dbReference type="RefSeq" id="WP_380706043.1">
    <property type="nucleotide sequence ID" value="NZ_JBHSAP010000018.1"/>
</dbReference>
<dbReference type="Proteomes" id="UP001595843">
    <property type="component" value="Unassembled WGS sequence"/>
</dbReference>
<dbReference type="NCBIfam" id="NF033218">
    <property type="entry name" value="anchor_AmaP"/>
    <property type="match status" value="1"/>
</dbReference>
<reference evidence="3" key="1">
    <citation type="journal article" date="2019" name="Int. J. Syst. Evol. Microbiol.">
        <title>The Global Catalogue of Microorganisms (GCM) 10K type strain sequencing project: providing services to taxonomists for standard genome sequencing and annotation.</title>
        <authorList>
            <consortium name="The Broad Institute Genomics Platform"/>
            <consortium name="The Broad Institute Genome Sequencing Center for Infectious Disease"/>
            <person name="Wu L."/>
            <person name="Ma J."/>
        </authorList>
    </citation>
    <scope>NUCLEOTIDE SEQUENCE [LARGE SCALE GENOMIC DNA]</scope>
    <source>
        <strain evidence="3">IBRC-M 10813</strain>
    </source>
</reference>
<evidence type="ECO:0000313" key="2">
    <source>
        <dbReference type="EMBL" id="MFC4078222.1"/>
    </source>
</evidence>
<evidence type="ECO:0000256" key="1">
    <source>
        <dbReference type="SAM" id="Phobius"/>
    </source>
</evidence>
<proteinExistence type="predicted"/>